<dbReference type="Pfam" id="PF04205">
    <property type="entry name" value="FMN_bind"/>
    <property type="match status" value="1"/>
</dbReference>
<evidence type="ECO:0000313" key="3">
    <source>
        <dbReference type="EMBL" id="MFO3715732.1"/>
    </source>
</evidence>
<name>A0ABW9MV65_9FIRM</name>
<feature type="domain" description="FMN-binding" evidence="2">
    <location>
        <begin position="53"/>
        <end position="128"/>
    </location>
</feature>
<comment type="caution">
    <text evidence="3">The sequence shown here is derived from an EMBL/GenBank/DDBJ whole genome shotgun (WGS) entry which is preliminary data.</text>
</comment>
<evidence type="ECO:0000256" key="1">
    <source>
        <dbReference type="SAM" id="SignalP"/>
    </source>
</evidence>
<keyword evidence="1" id="KW-0732">Signal</keyword>
<sequence>MKNLNKFALVAAMAFTFAACGNNADTAENTTDNAETVPADQAAPSVGEATAAGYGGDINVKVNFGEDGVIESIDTEHTETEDVGAKAIPELTDAIIEANGTEGVDNVSGATVTSEAFKSAVDEAIKNAK</sequence>
<dbReference type="RefSeq" id="WP_394010979.1">
    <property type="nucleotide sequence ID" value="NZ_JBGMEH010000002.1"/>
</dbReference>
<feature type="signal peptide" evidence="1">
    <location>
        <begin position="1"/>
        <end position="24"/>
    </location>
</feature>
<protein>
    <submittedName>
        <fullName evidence="3">FMN-binding protein</fullName>
    </submittedName>
</protein>
<keyword evidence="4" id="KW-1185">Reference proteome</keyword>
<accession>A0ABW9MV65</accession>
<dbReference type="PROSITE" id="PS51257">
    <property type="entry name" value="PROKAR_LIPOPROTEIN"/>
    <property type="match status" value="1"/>
</dbReference>
<reference evidence="3 4" key="1">
    <citation type="journal article" date="2025" name="Anaerobe">
        <title>Description of Anaerococcus kampingiae sp. nov., Anaerococcus groningensis sp. nov., Anaerococcus martiniensis sp. nov., and Anaerococcus cruorum sp. nov., isolated from human clinical specimens.</title>
        <authorList>
            <person name="Boiten K.E."/>
            <person name="Meijer J."/>
            <person name="van Wezel E.M."/>
            <person name="Veloo A.C.M."/>
        </authorList>
    </citation>
    <scope>NUCLEOTIDE SEQUENCE [LARGE SCALE GENOMIC DNA]</scope>
    <source>
        <strain evidence="3 4">ENR1039</strain>
    </source>
</reference>
<organism evidence="3 4">
    <name type="scientific">Anaerococcus cruorum</name>
    <dbReference type="NCBI Taxonomy" id="3115617"/>
    <lineage>
        <taxon>Bacteria</taxon>
        <taxon>Bacillati</taxon>
        <taxon>Bacillota</taxon>
        <taxon>Tissierellia</taxon>
        <taxon>Tissierellales</taxon>
        <taxon>Peptoniphilaceae</taxon>
        <taxon>Anaerococcus</taxon>
    </lineage>
</organism>
<evidence type="ECO:0000313" key="4">
    <source>
        <dbReference type="Proteomes" id="UP001638015"/>
    </source>
</evidence>
<dbReference type="EMBL" id="JBGMEH010000002">
    <property type="protein sequence ID" value="MFO3715732.1"/>
    <property type="molecule type" value="Genomic_DNA"/>
</dbReference>
<feature type="chain" id="PRO_5047189399" evidence="1">
    <location>
        <begin position="25"/>
        <end position="129"/>
    </location>
</feature>
<dbReference type="SMART" id="SM00900">
    <property type="entry name" value="FMN_bind"/>
    <property type="match status" value="1"/>
</dbReference>
<proteinExistence type="predicted"/>
<dbReference type="Proteomes" id="UP001638015">
    <property type="component" value="Unassembled WGS sequence"/>
</dbReference>
<evidence type="ECO:0000259" key="2">
    <source>
        <dbReference type="SMART" id="SM00900"/>
    </source>
</evidence>
<dbReference type="Gene3D" id="3.90.1010.20">
    <property type="match status" value="1"/>
</dbReference>
<gene>
    <name evidence="3" type="ORF">ACCQ40_02875</name>
</gene>
<dbReference type="InterPro" id="IPR007329">
    <property type="entry name" value="FMN-bd"/>
</dbReference>